<dbReference type="PANTHER" id="PTHR43399:SF4">
    <property type="entry name" value="CELL WALL-ASSOCIATED PROTEASE"/>
    <property type="match status" value="1"/>
</dbReference>
<dbReference type="SUPFAM" id="SSF52743">
    <property type="entry name" value="Subtilisin-like"/>
    <property type="match status" value="1"/>
</dbReference>
<dbReference type="RefSeq" id="WP_157539903.1">
    <property type="nucleotide sequence ID" value="NZ_WQLA01000001.1"/>
</dbReference>
<dbReference type="PROSITE" id="PS00138">
    <property type="entry name" value="SUBTILASE_SER"/>
    <property type="match status" value="1"/>
</dbReference>
<dbReference type="InterPro" id="IPR022398">
    <property type="entry name" value="Peptidase_S8_His-AS"/>
</dbReference>
<dbReference type="PRINTS" id="PR00723">
    <property type="entry name" value="SUBTILISIN"/>
</dbReference>
<feature type="signal peptide" evidence="6">
    <location>
        <begin position="1"/>
        <end position="24"/>
    </location>
</feature>
<dbReference type="EMBL" id="WQLA01000001">
    <property type="protein sequence ID" value="MVN90131.1"/>
    <property type="molecule type" value="Genomic_DNA"/>
</dbReference>
<dbReference type="InterPro" id="IPR051048">
    <property type="entry name" value="Peptidase_S8/S53_subtilisin"/>
</dbReference>
<evidence type="ECO:0000256" key="5">
    <source>
        <dbReference type="PROSITE-ProRule" id="PRU01240"/>
    </source>
</evidence>
<evidence type="ECO:0000256" key="1">
    <source>
        <dbReference type="ARBA" id="ARBA00011073"/>
    </source>
</evidence>
<dbReference type="PROSITE" id="PS00137">
    <property type="entry name" value="SUBTILASE_HIS"/>
    <property type="match status" value="1"/>
</dbReference>
<dbReference type="OrthoDB" id="9798386at2"/>
<dbReference type="InterPro" id="IPR015500">
    <property type="entry name" value="Peptidase_S8_subtilisin-rel"/>
</dbReference>
<reference evidence="8 9" key="1">
    <citation type="submission" date="2019-12" db="EMBL/GenBank/DDBJ databases">
        <title>Mucilaginibacter sp. HME9299 genome sequencing and assembly.</title>
        <authorList>
            <person name="Kang H."/>
            <person name="Kim H."/>
            <person name="Joh K."/>
        </authorList>
    </citation>
    <scope>NUCLEOTIDE SEQUENCE [LARGE SCALE GENOMIC DNA]</scope>
    <source>
        <strain evidence="8 9">HME9299</strain>
    </source>
</reference>
<dbReference type="PANTHER" id="PTHR43399">
    <property type="entry name" value="SUBTILISIN-RELATED"/>
    <property type="match status" value="1"/>
</dbReference>
<proteinExistence type="inferred from homology"/>
<evidence type="ECO:0000256" key="2">
    <source>
        <dbReference type="ARBA" id="ARBA00022670"/>
    </source>
</evidence>
<evidence type="ECO:0000259" key="7">
    <source>
        <dbReference type="Pfam" id="PF00082"/>
    </source>
</evidence>
<feature type="chain" id="PRO_5026305889" evidence="6">
    <location>
        <begin position="25"/>
        <end position="536"/>
    </location>
</feature>
<dbReference type="GO" id="GO:0006508">
    <property type="term" value="P:proteolysis"/>
    <property type="evidence" value="ECO:0007669"/>
    <property type="project" value="UniProtKB-KW"/>
</dbReference>
<keyword evidence="4 5" id="KW-0720">Serine protease</keyword>
<feature type="active site" description="Charge relay system" evidence="5">
    <location>
        <position position="457"/>
    </location>
</feature>
<dbReference type="InterPro" id="IPR036852">
    <property type="entry name" value="Peptidase_S8/S53_dom_sf"/>
</dbReference>
<dbReference type="PROSITE" id="PS51892">
    <property type="entry name" value="SUBTILASE"/>
    <property type="match status" value="1"/>
</dbReference>
<evidence type="ECO:0000313" key="8">
    <source>
        <dbReference type="EMBL" id="MVN90131.1"/>
    </source>
</evidence>
<keyword evidence="9" id="KW-1185">Reference proteome</keyword>
<keyword evidence="2 5" id="KW-0645">Protease</keyword>
<dbReference type="Proteomes" id="UP000434850">
    <property type="component" value="Unassembled WGS sequence"/>
</dbReference>
<keyword evidence="6" id="KW-0732">Signal</keyword>
<dbReference type="InterPro" id="IPR023828">
    <property type="entry name" value="Peptidase_S8_Ser-AS"/>
</dbReference>
<name>A0A6I4I4W8_9SPHI</name>
<evidence type="ECO:0000313" key="9">
    <source>
        <dbReference type="Proteomes" id="UP000434850"/>
    </source>
</evidence>
<dbReference type="AlphaFoldDB" id="A0A6I4I4W8"/>
<sequence length="536" mass="59420">MVNSYTLKRLLVAGLLLCATNTFAQTPAKPKPNWQNLDLKADGMFGISTEKAYNELLKDKKPLKVIVAVIDGGVDVNHEDLKDVILSNGKEIAGNGIDDDKNGYADDIHGWNFIGSAKGNLQYDNTELTRLLKKYWMKFAYATPETLKGEELKAYNEHEKHKAELQKQRAEATQSLQNISGFKQALEAVQQAIGIENPTYKDVMNFVPRNQVDNRVREIVLRMMPEYKDFKDFKKNVVDEAYQHYNEKLNYHLNMDYEARDLVGDNYENSNEHFYGNNDVTGPDADHGSHVAGIIAALRENNLGIKGVANNVAIMSVRTVPNGDERDKDVANAIRYAADNGAKVINMSFGKPYSWDKKVVDEAVKYAVSKDVLLIHAAGNDNENTDDKIFYPNRNYEDKSGAAEAWIEVGASGFKDDKTLKAPFSNYGKNTVDVFAPGVAIYSTTPNSEYTNHDGTSMAAPVVSGLAALIRSYYPSLTATEVKELILRSVVKIDHKVNYKVGSKERSITFADLCKTGGVVNAYNALKLAAAKSAAK</sequence>
<protein>
    <submittedName>
        <fullName evidence="8">S8 family serine peptidase</fullName>
    </submittedName>
</protein>
<feature type="domain" description="Peptidase S8/S53" evidence="7">
    <location>
        <begin position="64"/>
        <end position="501"/>
    </location>
</feature>
<evidence type="ECO:0000256" key="6">
    <source>
        <dbReference type="SAM" id="SignalP"/>
    </source>
</evidence>
<dbReference type="InterPro" id="IPR034080">
    <property type="entry name" value="Protease_P7-like_dom"/>
</dbReference>
<comment type="similarity">
    <text evidence="1 5">Belongs to the peptidase S8 family.</text>
</comment>
<dbReference type="Pfam" id="PF00082">
    <property type="entry name" value="Peptidase_S8"/>
    <property type="match status" value="1"/>
</dbReference>
<accession>A0A6I4I4W8</accession>
<dbReference type="InterPro" id="IPR000209">
    <property type="entry name" value="Peptidase_S8/S53_dom"/>
</dbReference>
<dbReference type="Gene3D" id="3.40.50.200">
    <property type="entry name" value="Peptidase S8/S53 domain"/>
    <property type="match status" value="2"/>
</dbReference>
<dbReference type="GO" id="GO:0004252">
    <property type="term" value="F:serine-type endopeptidase activity"/>
    <property type="evidence" value="ECO:0007669"/>
    <property type="project" value="UniProtKB-UniRule"/>
</dbReference>
<evidence type="ECO:0000256" key="4">
    <source>
        <dbReference type="ARBA" id="ARBA00022825"/>
    </source>
</evidence>
<dbReference type="CDD" id="cd07483">
    <property type="entry name" value="Peptidases_S8_Subtilisin_Novo-like"/>
    <property type="match status" value="1"/>
</dbReference>
<organism evidence="8 9">
    <name type="scientific">Mucilaginibacter aquatilis</name>
    <dbReference type="NCBI Taxonomy" id="1517760"/>
    <lineage>
        <taxon>Bacteria</taxon>
        <taxon>Pseudomonadati</taxon>
        <taxon>Bacteroidota</taxon>
        <taxon>Sphingobacteriia</taxon>
        <taxon>Sphingobacteriales</taxon>
        <taxon>Sphingobacteriaceae</taxon>
        <taxon>Mucilaginibacter</taxon>
    </lineage>
</organism>
<comment type="caution">
    <text evidence="8">The sequence shown here is derived from an EMBL/GenBank/DDBJ whole genome shotgun (WGS) entry which is preliminary data.</text>
</comment>
<feature type="active site" description="Charge relay system" evidence="5">
    <location>
        <position position="287"/>
    </location>
</feature>
<feature type="active site" description="Charge relay system" evidence="5">
    <location>
        <position position="71"/>
    </location>
</feature>
<evidence type="ECO:0000256" key="3">
    <source>
        <dbReference type="ARBA" id="ARBA00022801"/>
    </source>
</evidence>
<keyword evidence="3 5" id="KW-0378">Hydrolase</keyword>
<gene>
    <name evidence="8" type="ORF">GO816_03235</name>
</gene>